<reference evidence="17 18" key="1">
    <citation type="submission" date="2024-01" db="EMBL/GenBank/DDBJ databases">
        <authorList>
            <person name="Botero Cardona J."/>
        </authorList>
    </citation>
    <scope>NUCLEOTIDE SEQUENCE [LARGE SCALE GENOMIC DNA]</scope>
    <source>
        <strain evidence="17 18">LMG 33000</strain>
    </source>
</reference>
<evidence type="ECO:0000256" key="3">
    <source>
        <dbReference type="ARBA" id="ARBA00022457"/>
    </source>
</evidence>
<comment type="catalytic activity">
    <reaction evidence="14 15">
        <text>DNA(n) + a 2'-deoxyribonucleoside 5'-triphosphate = DNA(n+1) + diphosphate</text>
        <dbReference type="Rhea" id="RHEA:22508"/>
        <dbReference type="Rhea" id="RHEA-COMP:17339"/>
        <dbReference type="Rhea" id="RHEA-COMP:17340"/>
        <dbReference type="ChEBI" id="CHEBI:33019"/>
        <dbReference type="ChEBI" id="CHEBI:61560"/>
        <dbReference type="ChEBI" id="CHEBI:173112"/>
        <dbReference type="EC" id="2.7.7.7"/>
    </reaction>
</comment>
<dbReference type="InterPro" id="IPR001126">
    <property type="entry name" value="UmuC"/>
</dbReference>
<comment type="subcellular location">
    <subcellularLocation>
        <location evidence="1 15">Cytoplasm</location>
    </subcellularLocation>
</comment>
<dbReference type="SUPFAM" id="SSF56672">
    <property type="entry name" value="DNA/RNA polymerases"/>
    <property type="match status" value="1"/>
</dbReference>
<comment type="subunit">
    <text evidence="15">Monomer.</text>
</comment>
<dbReference type="Gene3D" id="1.10.150.20">
    <property type="entry name" value="5' to 3' exonuclease, C-terminal subdomain"/>
    <property type="match status" value="1"/>
</dbReference>
<evidence type="ECO:0000256" key="1">
    <source>
        <dbReference type="ARBA" id="ARBA00004496"/>
    </source>
</evidence>
<feature type="active site" evidence="15">
    <location>
        <position position="116"/>
    </location>
</feature>
<keyword evidence="9 15" id="KW-0227">DNA damage</keyword>
<dbReference type="EC" id="2.7.7.7" evidence="15"/>
<dbReference type="PANTHER" id="PTHR11076">
    <property type="entry name" value="DNA REPAIR POLYMERASE UMUC / TRANSFERASE FAMILY MEMBER"/>
    <property type="match status" value="1"/>
</dbReference>
<keyword evidence="4 15" id="KW-0963">Cytoplasm</keyword>
<dbReference type="InterPro" id="IPR053848">
    <property type="entry name" value="IMS_HHH_1"/>
</dbReference>
<evidence type="ECO:0000313" key="18">
    <source>
        <dbReference type="Proteomes" id="UP001314241"/>
    </source>
</evidence>
<dbReference type="Pfam" id="PF11799">
    <property type="entry name" value="IMS_C"/>
    <property type="match status" value="1"/>
</dbReference>
<protein>
    <recommendedName>
        <fullName evidence="15">DNA polymerase IV</fullName>
        <shortName evidence="15">Pol IV</shortName>
        <ecNumber evidence="15">2.7.7.7</ecNumber>
    </recommendedName>
</protein>
<dbReference type="NCBIfam" id="NF002677">
    <property type="entry name" value="PRK02406.1"/>
    <property type="match status" value="1"/>
</dbReference>
<feature type="binding site" evidence="15">
    <location>
        <position position="115"/>
    </location>
    <ligand>
        <name>Mg(2+)</name>
        <dbReference type="ChEBI" id="CHEBI:18420"/>
    </ligand>
</feature>
<organism evidence="17 18">
    <name type="scientific">Eupransor demetentiae</name>
    <dbReference type="NCBI Taxonomy" id="3109584"/>
    <lineage>
        <taxon>Bacteria</taxon>
        <taxon>Bacillati</taxon>
        <taxon>Bacillota</taxon>
        <taxon>Bacilli</taxon>
        <taxon>Lactobacillales</taxon>
        <taxon>Lactobacillaceae</taxon>
        <taxon>Eupransor</taxon>
    </lineage>
</organism>
<dbReference type="InterPro" id="IPR022880">
    <property type="entry name" value="DNApol_IV"/>
</dbReference>
<dbReference type="Pfam" id="PF00817">
    <property type="entry name" value="IMS"/>
    <property type="match status" value="1"/>
</dbReference>
<dbReference type="CDD" id="cd03586">
    <property type="entry name" value="PolY_Pol_IV_kappa"/>
    <property type="match status" value="1"/>
</dbReference>
<evidence type="ECO:0000256" key="12">
    <source>
        <dbReference type="ARBA" id="ARBA00023125"/>
    </source>
</evidence>
<dbReference type="Gene3D" id="3.30.1490.100">
    <property type="entry name" value="DNA polymerase, Y-family, little finger domain"/>
    <property type="match status" value="1"/>
</dbReference>
<feature type="site" description="Substrate discrimination" evidence="15">
    <location>
        <position position="22"/>
    </location>
</feature>
<dbReference type="InterPro" id="IPR050116">
    <property type="entry name" value="DNA_polymerase-Y"/>
</dbReference>
<keyword evidence="7 15" id="KW-0235">DNA replication</keyword>
<evidence type="ECO:0000256" key="9">
    <source>
        <dbReference type="ARBA" id="ARBA00022763"/>
    </source>
</evidence>
<comment type="cofactor">
    <cofactor evidence="15">
        <name>Mg(2+)</name>
        <dbReference type="ChEBI" id="CHEBI:18420"/>
    </cofactor>
    <text evidence="15">Binds 2 magnesium ions per subunit.</text>
</comment>
<evidence type="ECO:0000256" key="15">
    <source>
        <dbReference type="HAMAP-Rule" id="MF_01113"/>
    </source>
</evidence>
<dbReference type="HAMAP" id="MF_01113">
    <property type="entry name" value="DNApol_IV"/>
    <property type="match status" value="1"/>
</dbReference>
<dbReference type="GO" id="GO:0003887">
    <property type="term" value="F:DNA-directed DNA polymerase activity"/>
    <property type="evidence" value="ECO:0007669"/>
    <property type="project" value="UniProtKB-EC"/>
</dbReference>
<keyword evidence="8 15" id="KW-0479">Metal-binding</keyword>
<dbReference type="Gene3D" id="3.30.70.270">
    <property type="match status" value="1"/>
</dbReference>
<accession>A0ABM9N537</accession>
<evidence type="ECO:0000313" key="17">
    <source>
        <dbReference type="EMBL" id="CAK8054249.1"/>
    </source>
</evidence>
<evidence type="ECO:0000256" key="8">
    <source>
        <dbReference type="ARBA" id="ARBA00022723"/>
    </source>
</evidence>
<comment type="similarity">
    <text evidence="2 15">Belongs to the DNA polymerase type-Y family.</text>
</comment>
<evidence type="ECO:0000256" key="7">
    <source>
        <dbReference type="ARBA" id="ARBA00022705"/>
    </source>
</evidence>
<evidence type="ECO:0000256" key="11">
    <source>
        <dbReference type="ARBA" id="ARBA00022932"/>
    </source>
</evidence>
<feature type="binding site" evidence="15">
    <location>
        <position position="17"/>
    </location>
    <ligand>
        <name>Mg(2+)</name>
        <dbReference type="ChEBI" id="CHEBI:18420"/>
    </ligand>
</feature>
<dbReference type="InterPro" id="IPR043502">
    <property type="entry name" value="DNA/RNA_pol_sf"/>
</dbReference>
<sequence length="365" mass="40846">MAEFLKAVDDRKILHVDLDAFYAQIEMRDNPNLKGKAVVIARDPLESHGHGVVATANYQARQFGIHSAMSAMEAKRLAPDAVFVRPDFDKYRRISNQIHTIFHEFTPKIEPVALDEAYLDITDNPHSGAAVAAEIRHRILKETKLTSSVGVSYNKLLAKLGSGYNKPNGVTVIDPQQAQAFMDALPIASFRGVGRRGQEKFAKLGVETGRQLRALTLDELRALFGKLGDVLYWQARGVHFGQVAWQRQRQSVGKEATFDQPLHDMTAVNTHFRRLAEQVSAKMQSKNFAARTLNVKIRLDNYQTITRSITQSAVWPLEVGAMVQAAENIFEENVDEPFSIRLLGISFSNIESKSFDPVSLFDLPN</sequence>
<dbReference type="InterPro" id="IPR036775">
    <property type="entry name" value="DNA_pol_Y-fam_lit_finger_sf"/>
</dbReference>
<proteinExistence type="inferred from homology"/>
<dbReference type="PANTHER" id="PTHR11076:SF33">
    <property type="entry name" value="DNA POLYMERASE KAPPA"/>
    <property type="match status" value="1"/>
</dbReference>
<keyword evidence="3 15" id="KW-0515">Mutator protein</keyword>
<feature type="domain" description="UmuC" evidence="16">
    <location>
        <begin position="13"/>
        <end position="194"/>
    </location>
</feature>
<evidence type="ECO:0000256" key="5">
    <source>
        <dbReference type="ARBA" id="ARBA00022679"/>
    </source>
</evidence>
<keyword evidence="6 15" id="KW-0548">Nucleotidyltransferase</keyword>
<dbReference type="InterPro" id="IPR017961">
    <property type="entry name" value="DNA_pol_Y-fam_little_finger"/>
</dbReference>
<evidence type="ECO:0000256" key="14">
    <source>
        <dbReference type="ARBA" id="ARBA00049244"/>
    </source>
</evidence>
<evidence type="ECO:0000256" key="2">
    <source>
        <dbReference type="ARBA" id="ARBA00010945"/>
    </source>
</evidence>
<dbReference type="PROSITE" id="PS50173">
    <property type="entry name" value="UMUC"/>
    <property type="match status" value="1"/>
</dbReference>
<dbReference type="RefSeq" id="WP_349641786.1">
    <property type="nucleotide sequence ID" value="NZ_CAWVOH010000001.1"/>
</dbReference>
<keyword evidence="12 15" id="KW-0238">DNA-binding</keyword>
<dbReference type="EMBL" id="CAWVOH010000001">
    <property type="protein sequence ID" value="CAK8054249.1"/>
    <property type="molecule type" value="Genomic_DNA"/>
</dbReference>
<comment type="caution">
    <text evidence="17">The sequence shown here is derived from an EMBL/GenBank/DDBJ whole genome shotgun (WGS) entry which is preliminary data.</text>
</comment>
<evidence type="ECO:0000256" key="6">
    <source>
        <dbReference type="ARBA" id="ARBA00022695"/>
    </source>
</evidence>
<evidence type="ECO:0000256" key="13">
    <source>
        <dbReference type="ARBA" id="ARBA00023204"/>
    </source>
</evidence>
<dbReference type="Pfam" id="PF21999">
    <property type="entry name" value="IMS_HHH_1"/>
    <property type="match status" value="1"/>
</dbReference>
<dbReference type="Proteomes" id="UP001314241">
    <property type="component" value="Unassembled WGS sequence"/>
</dbReference>
<evidence type="ECO:0000256" key="4">
    <source>
        <dbReference type="ARBA" id="ARBA00022490"/>
    </source>
</evidence>
<gene>
    <name evidence="15" type="primary">dinB</name>
    <name evidence="17" type="ORF">R54876_GBNLAHCA_00811</name>
</gene>
<keyword evidence="18" id="KW-1185">Reference proteome</keyword>
<keyword evidence="11 15" id="KW-0239">DNA-directed DNA polymerase</keyword>
<keyword evidence="13 15" id="KW-0234">DNA repair</keyword>
<name>A0ABM9N537_9LACO</name>
<comment type="function">
    <text evidence="15">Poorly processive, error-prone DNA polymerase involved in untargeted mutagenesis. Copies undamaged DNA at stalled replication forks, which arise in vivo from mismatched or misaligned primer ends. These misaligned primers can be extended by PolIV. Exhibits no 3'-5' exonuclease (proofreading) activity. May be involved in translesional synthesis, in conjunction with the beta clamp from PolIII.</text>
</comment>
<keyword evidence="10 15" id="KW-0460">Magnesium</keyword>
<evidence type="ECO:0000256" key="10">
    <source>
        <dbReference type="ARBA" id="ARBA00022842"/>
    </source>
</evidence>
<evidence type="ECO:0000259" key="16">
    <source>
        <dbReference type="PROSITE" id="PS50173"/>
    </source>
</evidence>
<dbReference type="InterPro" id="IPR043128">
    <property type="entry name" value="Rev_trsase/Diguanyl_cyclase"/>
</dbReference>
<keyword evidence="5 15" id="KW-0808">Transferase</keyword>
<dbReference type="Gene3D" id="3.40.1170.60">
    <property type="match status" value="1"/>
</dbReference>
<dbReference type="SUPFAM" id="SSF100879">
    <property type="entry name" value="Lesion bypass DNA polymerase (Y-family), little finger domain"/>
    <property type="match status" value="1"/>
</dbReference>